<dbReference type="Proteomes" id="UP000199045">
    <property type="component" value="Unassembled WGS sequence"/>
</dbReference>
<sequence>MIPFVPELHAFRFPGLGCRLGSPGYHPALQTQDP</sequence>
<evidence type="ECO:0000313" key="2">
    <source>
        <dbReference type="Proteomes" id="UP000199045"/>
    </source>
</evidence>
<name>A0A1G8DRW1_CHIFI</name>
<reference evidence="1 2" key="1">
    <citation type="submission" date="2016-10" db="EMBL/GenBank/DDBJ databases">
        <authorList>
            <person name="de Groot N.N."/>
        </authorList>
    </citation>
    <scope>NUCLEOTIDE SEQUENCE [LARGE SCALE GENOMIC DNA]</scope>
    <source>
        <strain evidence="1 2">DSM 527</strain>
    </source>
</reference>
<feature type="non-terminal residue" evidence="1">
    <location>
        <position position="34"/>
    </location>
</feature>
<protein>
    <submittedName>
        <fullName evidence="1">Uncharacterized protein</fullName>
    </submittedName>
</protein>
<accession>A0A1G8DRW1</accession>
<organism evidence="1 2">
    <name type="scientific">Chitinophaga filiformis</name>
    <name type="common">Myxococcus filiformis</name>
    <name type="synonym">Flexibacter filiformis</name>
    <dbReference type="NCBI Taxonomy" id="104663"/>
    <lineage>
        <taxon>Bacteria</taxon>
        <taxon>Pseudomonadati</taxon>
        <taxon>Bacteroidota</taxon>
        <taxon>Chitinophagia</taxon>
        <taxon>Chitinophagales</taxon>
        <taxon>Chitinophagaceae</taxon>
        <taxon>Chitinophaga</taxon>
    </lineage>
</organism>
<proteinExistence type="predicted"/>
<gene>
    <name evidence="1" type="ORF">SAMN04488121_11591</name>
</gene>
<dbReference type="AlphaFoldDB" id="A0A1G8DRW1"/>
<dbReference type="STRING" id="104663.SAMN04488121_11591"/>
<dbReference type="EMBL" id="FNBN01000015">
    <property type="protein sequence ID" value="SDH60372.1"/>
    <property type="molecule type" value="Genomic_DNA"/>
</dbReference>
<evidence type="ECO:0000313" key="1">
    <source>
        <dbReference type="EMBL" id="SDH60372.1"/>
    </source>
</evidence>